<evidence type="ECO:0000313" key="2">
    <source>
        <dbReference type="Proteomes" id="UP001732700"/>
    </source>
</evidence>
<dbReference type="Proteomes" id="UP001732700">
    <property type="component" value="Chromosome 7C"/>
</dbReference>
<accession>A0ACD6A4L7</accession>
<proteinExistence type="predicted"/>
<reference evidence="1" key="1">
    <citation type="submission" date="2021-05" db="EMBL/GenBank/DDBJ databases">
        <authorList>
            <person name="Scholz U."/>
            <person name="Mascher M."/>
            <person name="Fiebig A."/>
        </authorList>
    </citation>
    <scope>NUCLEOTIDE SEQUENCE [LARGE SCALE GENOMIC DNA]</scope>
</reference>
<sequence>MAKEDDRWDLEKRPMPVIAAPPANIDARPRSAAAAAGDDEDDRKIPNCVWVSLQLLVTAVLCCPLLALAMTRTDSVEKAVLSVVMLPVVVGVFFVLRAMCDRPRMALVAAVLNR</sequence>
<evidence type="ECO:0000313" key="1">
    <source>
        <dbReference type="EnsemblPlants" id="AVESA.00010b.r2.7CG0688210.1.CDS"/>
    </source>
</evidence>
<organism evidence="1 2">
    <name type="scientific">Avena sativa</name>
    <name type="common">Oat</name>
    <dbReference type="NCBI Taxonomy" id="4498"/>
    <lineage>
        <taxon>Eukaryota</taxon>
        <taxon>Viridiplantae</taxon>
        <taxon>Streptophyta</taxon>
        <taxon>Embryophyta</taxon>
        <taxon>Tracheophyta</taxon>
        <taxon>Spermatophyta</taxon>
        <taxon>Magnoliopsida</taxon>
        <taxon>Liliopsida</taxon>
        <taxon>Poales</taxon>
        <taxon>Poaceae</taxon>
        <taxon>BOP clade</taxon>
        <taxon>Pooideae</taxon>
        <taxon>Poodae</taxon>
        <taxon>Poeae</taxon>
        <taxon>Poeae Chloroplast Group 1 (Aveneae type)</taxon>
        <taxon>Aveninae</taxon>
        <taxon>Avena</taxon>
    </lineage>
</organism>
<name>A0ACD6A4L7_AVESA</name>
<dbReference type="EnsemblPlants" id="AVESA.00010b.r2.7CG0688210.1">
    <property type="protein sequence ID" value="AVESA.00010b.r2.7CG0688210.1.CDS"/>
    <property type="gene ID" value="AVESA.00010b.r2.7CG0688210"/>
</dbReference>
<keyword evidence="2" id="KW-1185">Reference proteome</keyword>
<reference evidence="1" key="2">
    <citation type="submission" date="2025-09" db="UniProtKB">
        <authorList>
            <consortium name="EnsemblPlants"/>
        </authorList>
    </citation>
    <scope>IDENTIFICATION</scope>
</reference>
<protein>
    <submittedName>
        <fullName evidence="1">Uncharacterized protein</fullName>
    </submittedName>
</protein>